<dbReference type="CDD" id="cd02208">
    <property type="entry name" value="cupin_RmlC-like"/>
    <property type="match status" value="1"/>
</dbReference>
<evidence type="ECO:0000256" key="12">
    <source>
        <dbReference type="ARBA" id="ARBA00023163"/>
    </source>
</evidence>
<organism evidence="17 18">
    <name type="scientific">Eremothecium sinecaudum</name>
    <dbReference type="NCBI Taxonomy" id="45286"/>
    <lineage>
        <taxon>Eukaryota</taxon>
        <taxon>Fungi</taxon>
        <taxon>Dikarya</taxon>
        <taxon>Ascomycota</taxon>
        <taxon>Saccharomycotina</taxon>
        <taxon>Saccharomycetes</taxon>
        <taxon>Saccharomycetales</taxon>
        <taxon>Saccharomycetaceae</taxon>
        <taxon>Eremothecium</taxon>
    </lineage>
</organism>
<dbReference type="SMART" id="SM00249">
    <property type="entry name" value="PHD"/>
    <property type="match status" value="1"/>
</dbReference>
<dbReference type="Gene3D" id="3.30.40.10">
    <property type="entry name" value="Zinc/RING finger domain, C3HC4 (zinc finger)"/>
    <property type="match status" value="1"/>
</dbReference>
<dbReference type="GO" id="GO:0008270">
    <property type="term" value="F:zinc ion binding"/>
    <property type="evidence" value="ECO:0007669"/>
    <property type="project" value="UniProtKB-KW"/>
</dbReference>
<proteinExistence type="inferred from homology"/>
<dbReference type="GeneID" id="28723240"/>
<dbReference type="EC" id="1.14.11.27" evidence="4"/>
<comment type="subcellular location">
    <subcellularLocation>
        <location evidence="2">Nucleus</location>
    </subcellularLocation>
</comment>
<sequence length="462" mass="53094">MSEDQCSYCNGSEAHELWVQCGKCPQWVHVRCIPIQFTTSEDYPIKSSEVVQFICTKHGGDPILTVKSKKRRKMPLVNEGKKPQRYSLRAKGQIDYITLNEGQDVRLRSKHPHIDPFLRCFEKWRSVDETISSEQLLKLFPSVTTPLKVNDPAHSGMKVPPLDVAILTKIVGEDHVVDVMDVQSQQNERWTMKQWNDYYTNTPAKDRDRIRNVISFEVSGIPELGKGIQRPTVVDVNDLADLVWPETYDENVGDPPKVKKYILMSVANAYTDFHLDFSGTSVYYNILKGSKKFILFPPTDSNLAEYKRWCDDDNQSLIFLGDRLDKGVAYELTAGDLFMIPAGYIHAVYTPEDSFIVGGNYLSLRDLTTHIKIVKIEQETHVPKKFTFPKFEIVMGRTCEWLLKDESRVEKTGIDHVQSLIRYLRDPKVKYKPTDYKTKWTMIKKLNDIVDNKATAATKKSN</sequence>
<dbReference type="InterPro" id="IPR001965">
    <property type="entry name" value="Znf_PHD"/>
</dbReference>
<dbReference type="SMART" id="SM00558">
    <property type="entry name" value="JmjC"/>
    <property type="match status" value="1"/>
</dbReference>
<dbReference type="STRING" id="45286.A0A0X8HRB0"/>
<evidence type="ECO:0000256" key="1">
    <source>
        <dbReference type="ARBA" id="ARBA00001954"/>
    </source>
</evidence>
<comment type="similarity">
    <text evidence="3">Belongs to the JHDM1 histone demethylase family.</text>
</comment>
<dbReference type="PANTHER" id="PTHR23123">
    <property type="entry name" value="PHD/F-BOX CONTAINING PROTEIN"/>
    <property type="match status" value="1"/>
</dbReference>
<keyword evidence="11" id="KW-0805">Transcription regulation</keyword>
<evidence type="ECO:0000313" key="17">
    <source>
        <dbReference type="EMBL" id="AMD20009.1"/>
    </source>
</evidence>
<keyword evidence="8" id="KW-0862">Zinc</keyword>
<dbReference type="SUPFAM" id="SSF57903">
    <property type="entry name" value="FYVE/PHD zinc finger"/>
    <property type="match status" value="1"/>
</dbReference>
<evidence type="ECO:0000256" key="3">
    <source>
        <dbReference type="ARBA" id="ARBA00008037"/>
    </source>
</evidence>
<keyword evidence="13" id="KW-0539">Nucleus</keyword>
<keyword evidence="18" id="KW-1185">Reference proteome</keyword>
<dbReference type="PROSITE" id="PS51184">
    <property type="entry name" value="JMJC"/>
    <property type="match status" value="1"/>
</dbReference>
<dbReference type="Pfam" id="PF00628">
    <property type="entry name" value="PHD"/>
    <property type="match status" value="1"/>
</dbReference>
<keyword evidence="6" id="KW-0479">Metal-binding</keyword>
<evidence type="ECO:0000256" key="2">
    <source>
        <dbReference type="ARBA" id="ARBA00004123"/>
    </source>
</evidence>
<evidence type="ECO:0000259" key="16">
    <source>
        <dbReference type="PROSITE" id="PS51184"/>
    </source>
</evidence>
<evidence type="ECO:0000256" key="6">
    <source>
        <dbReference type="ARBA" id="ARBA00022723"/>
    </source>
</evidence>
<keyword evidence="10" id="KW-0408">Iron</keyword>
<evidence type="ECO:0000256" key="8">
    <source>
        <dbReference type="ARBA" id="ARBA00022833"/>
    </source>
</evidence>
<dbReference type="Proteomes" id="UP000243052">
    <property type="component" value="Chromosome iii"/>
</dbReference>
<keyword evidence="12" id="KW-0804">Transcription</keyword>
<evidence type="ECO:0000256" key="15">
    <source>
        <dbReference type="ARBA" id="ARBA00047915"/>
    </source>
</evidence>
<dbReference type="SUPFAM" id="SSF51197">
    <property type="entry name" value="Clavaminate synthase-like"/>
    <property type="match status" value="1"/>
</dbReference>
<dbReference type="InterPro" id="IPR003347">
    <property type="entry name" value="JmjC_dom"/>
</dbReference>
<comment type="cofactor">
    <cofactor evidence="1">
        <name>Fe(2+)</name>
        <dbReference type="ChEBI" id="CHEBI:29033"/>
    </cofactor>
</comment>
<dbReference type="GO" id="GO:0140680">
    <property type="term" value="F:histone H3K36me/H3K36me2 demethylase activity"/>
    <property type="evidence" value="ECO:0007669"/>
    <property type="project" value="UniProtKB-EC"/>
</dbReference>
<evidence type="ECO:0000256" key="5">
    <source>
        <dbReference type="ARBA" id="ARBA00015153"/>
    </source>
</evidence>
<protein>
    <recommendedName>
        <fullName evidence="5">JmjC domain-containing histone demethylation protein 1</fullName>
        <ecNumber evidence="4">1.14.11.27</ecNumber>
    </recommendedName>
    <alternativeName>
        <fullName evidence="14">[Histone-H3]-lysine-36 demethylase 1</fullName>
    </alternativeName>
</protein>
<evidence type="ECO:0000256" key="7">
    <source>
        <dbReference type="ARBA" id="ARBA00022771"/>
    </source>
</evidence>
<accession>A0A0X8HRB0</accession>
<feature type="domain" description="JmjC" evidence="16">
    <location>
        <begin position="189"/>
        <end position="378"/>
    </location>
</feature>
<dbReference type="InterPro" id="IPR011011">
    <property type="entry name" value="Znf_FYVE_PHD"/>
</dbReference>
<dbReference type="AlphaFoldDB" id="A0A0X8HRB0"/>
<gene>
    <name evidence="17" type="ORF">AW171_hschr31877</name>
</gene>
<dbReference type="CDD" id="cd15517">
    <property type="entry name" value="PHD_TCF19_like"/>
    <property type="match status" value="1"/>
</dbReference>
<evidence type="ECO:0000256" key="13">
    <source>
        <dbReference type="ARBA" id="ARBA00023242"/>
    </source>
</evidence>
<dbReference type="EMBL" id="CP014243">
    <property type="protein sequence ID" value="AMD20009.1"/>
    <property type="molecule type" value="Genomic_DNA"/>
</dbReference>
<dbReference type="OrthoDB" id="5876800at2759"/>
<evidence type="ECO:0000313" key="18">
    <source>
        <dbReference type="Proteomes" id="UP000243052"/>
    </source>
</evidence>
<evidence type="ECO:0000256" key="9">
    <source>
        <dbReference type="ARBA" id="ARBA00023002"/>
    </source>
</evidence>
<keyword evidence="9" id="KW-0560">Oxidoreductase</keyword>
<dbReference type="RefSeq" id="XP_017987005.1">
    <property type="nucleotide sequence ID" value="XM_018131107.1"/>
</dbReference>
<keyword evidence="7" id="KW-0863">Zinc-finger</keyword>
<name>A0A0X8HRB0_9SACH</name>
<dbReference type="InterPro" id="IPR019787">
    <property type="entry name" value="Znf_PHD-finger"/>
</dbReference>
<dbReference type="InterPro" id="IPR013083">
    <property type="entry name" value="Znf_RING/FYVE/PHD"/>
</dbReference>
<evidence type="ECO:0000256" key="4">
    <source>
        <dbReference type="ARBA" id="ARBA00013246"/>
    </source>
</evidence>
<evidence type="ECO:0000256" key="10">
    <source>
        <dbReference type="ARBA" id="ARBA00023004"/>
    </source>
</evidence>
<evidence type="ECO:0000256" key="14">
    <source>
        <dbReference type="ARBA" id="ARBA00031083"/>
    </source>
</evidence>
<dbReference type="InterPro" id="IPR050690">
    <property type="entry name" value="JHDM1_Histone_Demethylase"/>
</dbReference>
<dbReference type="Gene3D" id="2.60.120.650">
    <property type="entry name" value="Cupin"/>
    <property type="match status" value="1"/>
</dbReference>
<dbReference type="GO" id="GO:0005634">
    <property type="term" value="C:nucleus"/>
    <property type="evidence" value="ECO:0007669"/>
    <property type="project" value="UniProtKB-SubCell"/>
</dbReference>
<reference evidence="17 18" key="1">
    <citation type="submission" date="2016-01" db="EMBL/GenBank/DDBJ databases">
        <title>Genome sequence of the yeast Holleya sinecauda.</title>
        <authorList>
            <person name="Dietrich F.S."/>
        </authorList>
    </citation>
    <scope>NUCLEOTIDE SEQUENCE [LARGE SCALE GENOMIC DNA]</scope>
    <source>
        <strain evidence="17 18">ATCC 58844</strain>
    </source>
</reference>
<comment type="catalytic activity">
    <reaction evidence="15">
        <text>N(6),N(6)-dimethyl-L-lysyl(36)-[histone H3] + 2 2-oxoglutarate + 2 O2 = L-lysyl(36)-[histone H3] + 2 formaldehyde + 2 succinate + 2 CO2</text>
        <dbReference type="Rhea" id="RHEA:42032"/>
        <dbReference type="Rhea" id="RHEA-COMP:9785"/>
        <dbReference type="Rhea" id="RHEA-COMP:9787"/>
        <dbReference type="ChEBI" id="CHEBI:15379"/>
        <dbReference type="ChEBI" id="CHEBI:16526"/>
        <dbReference type="ChEBI" id="CHEBI:16810"/>
        <dbReference type="ChEBI" id="CHEBI:16842"/>
        <dbReference type="ChEBI" id="CHEBI:29969"/>
        <dbReference type="ChEBI" id="CHEBI:30031"/>
        <dbReference type="ChEBI" id="CHEBI:61976"/>
        <dbReference type="EC" id="1.14.11.27"/>
    </reaction>
</comment>
<evidence type="ECO:0000256" key="11">
    <source>
        <dbReference type="ARBA" id="ARBA00023015"/>
    </source>
</evidence>